<dbReference type="RefSeq" id="WP_078708428.1">
    <property type="nucleotide sequence ID" value="NZ_FUXL01000006.1"/>
</dbReference>
<sequence>MIVKRSVTIRGHRTSISIEDAFWLRLRRLAEERAVPLAALVAEIDKARPPTTNLSSAIRLFVLEDALSDRGETLSGPAALP</sequence>
<protein>
    <submittedName>
        <fullName evidence="2">Predicted DNA-binding protein, contains Ribbon-helix-helix (RHH) domain</fullName>
    </submittedName>
</protein>
<dbReference type="OrthoDB" id="7477016at2"/>
<organism evidence="2 3">
    <name type="scientific">Consotaella salsifontis</name>
    <dbReference type="NCBI Taxonomy" id="1365950"/>
    <lineage>
        <taxon>Bacteria</taxon>
        <taxon>Pseudomonadati</taxon>
        <taxon>Pseudomonadota</taxon>
        <taxon>Alphaproteobacteria</taxon>
        <taxon>Hyphomicrobiales</taxon>
        <taxon>Aurantimonadaceae</taxon>
        <taxon>Consotaella</taxon>
    </lineage>
</organism>
<feature type="domain" description="Ribbon-helix-helix" evidence="1">
    <location>
        <begin position="3"/>
        <end position="64"/>
    </location>
</feature>
<keyword evidence="2" id="KW-0238">DNA-binding</keyword>
<dbReference type="InterPro" id="IPR038268">
    <property type="entry name" value="RHH_sf"/>
</dbReference>
<dbReference type="EMBL" id="FUXL01000006">
    <property type="protein sequence ID" value="SKA13456.1"/>
    <property type="molecule type" value="Genomic_DNA"/>
</dbReference>
<name>A0A1T4RCB6_9HYPH</name>
<evidence type="ECO:0000259" key="1">
    <source>
        <dbReference type="Pfam" id="PF13467"/>
    </source>
</evidence>
<proteinExistence type="predicted"/>
<dbReference type="GO" id="GO:0003677">
    <property type="term" value="F:DNA binding"/>
    <property type="evidence" value="ECO:0007669"/>
    <property type="project" value="UniProtKB-KW"/>
</dbReference>
<evidence type="ECO:0000313" key="2">
    <source>
        <dbReference type="EMBL" id="SKA13456.1"/>
    </source>
</evidence>
<keyword evidence="3" id="KW-1185">Reference proteome</keyword>
<dbReference type="AlphaFoldDB" id="A0A1T4RCB6"/>
<dbReference type="Gene3D" id="1.10.3990.20">
    <property type="entry name" value="protein bp1543"/>
    <property type="match status" value="1"/>
</dbReference>
<dbReference type="STRING" id="1365950.SAMN05428963_106193"/>
<evidence type="ECO:0000313" key="3">
    <source>
        <dbReference type="Proteomes" id="UP000190135"/>
    </source>
</evidence>
<accession>A0A1T4RCB6</accession>
<gene>
    <name evidence="2" type="ORF">SAMN05428963_106193</name>
</gene>
<dbReference type="Proteomes" id="UP000190135">
    <property type="component" value="Unassembled WGS sequence"/>
</dbReference>
<dbReference type="Pfam" id="PF13467">
    <property type="entry name" value="RHH_4"/>
    <property type="match status" value="1"/>
</dbReference>
<dbReference type="InterPro" id="IPR027373">
    <property type="entry name" value="RHH_dom"/>
</dbReference>
<reference evidence="2 3" key="1">
    <citation type="submission" date="2017-02" db="EMBL/GenBank/DDBJ databases">
        <authorList>
            <person name="Peterson S.W."/>
        </authorList>
    </citation>
    <scope>NUCLEOTIDE SEQUENCE [LARGE SCALE GENOMIC DNA]</scope>
    <source>
        <strain evidence="2 3">USBA 369</strain>
    </source>
</reference>